<feature type="transmembrane region" description="Helical" evidence="1">
    <location>
        <begin position="33"/>
        <end position="54"/>
    </location>
</feature>
<organism evidence="2 3">
    <name type="scientific">Halorubrum ezzemoulense</name>
    <name type="common">Halorubrum chaoviator</name>
    <dbReference type="NCBI Taxonomy" id="337243"/>
    <lineage>
        <taxon>Archaea</taxon>
        <taxon>Methanobacteriati</taxon>
        <taxon>Methanobacteriota</taxon>
        <taxon>Stenosarchaea group</taxon>
        <taxon>Halobacteria</taxon>
        <taxon>Halobacteriales</taxon>
        <taxon>Haloferacaceae</taxon>
        <taxon>Halorubrum</taxon>
    </lineage>
</organism>
<sequence>MGNFDEHLNAGKAAGLLAAVAAGFLVLDRGGGIGEIIIVASGVGGVLVVGSLLPDIDHQASKPRQAAGSLGALTVVGGVIVLVVFVPDSVALLGGLVNTFGVGGNPSTLGIGVLVLGAVLLLATGGDTFDLLTTHRGFTHSLVFVGLVGLGTLVATQQLAEVGGVLGIFQGLNGVLVGVAAAVGVLVHLMVDR</sequence>
<gene>
    <name evidence="2" type="ORF">DJ79_10220</name>
</gene>
<feature type="transmembrane region" description="Helical" evidence="1">
    <location>
        <begin position="7"/>
        <end position="27"/>
    </location>
</feature>
<reference evidence="2 3" key="1">
    <citation type="journal article" date="2014" name="Front. Microbiol.">
        <title>Population and genomic analysis of the genus Halorubrum.</title>
        <authorList>
            <person name="Fullmer M.S."/>
            <person name="Soucy S.M."/>
            <person name="Swithers K.S."/>
            <person name="Makkay A.M."/>
            <person name="Wheeler R."/>
            <person name="Ventosa A."/>
            <person name="Gogarten J.P."/>
            <person name="Papke R.T."/>
        </authorList>
    </citation>
    <scope>NUCLEOTIDE SEQUENCE [LARGE SCALE GENOMIC DNA]</scope>
    <source>
        <strain evidence="2 3">Ga2p</strain>
    </source>
</reference>
<keyword evidence="1" id="KW-0812">Transmembrane</keyword>
<dbReference type="RefSeq" id="WP_094593096.1">
    <property type="nucleotide sequence ID" value="NZ_NHPA01000046.1"/>
</dbReference>
<proteinExistence type="predicted"/>
<evidence type="ECO:0000313" key="3">
    <source>
        <dbReference type="Proteomes" id="UP000215607"/>
    </source>
</evidence>
<comment type="caution">
    <text evidence="2">The sequence shown here is derived from an EMBL/GenBank/DDBJ whole genome shotgun (WGS) entry which is preliminary data.</text>
</comment>
<dbReference type="Proteomes" id="UP000215607">
    <property type="component" value="Unassembled WGS sequence"/>
</dbReference>
<name>A0A256JE56_HALEZ</name>
<evidence type="ECO:0000313" key="2">
    <source>
        <dbReference type="EMBL" id="OYR67135.1"/>
    </source>
</evidence>
<protein>
    <submittedName>
        <fullName evidence="2">Uncharacterized protein</fullName>
    </submittedName>
</protein>
<feature type="transmembrane region" description="Helical" evidence="1">
    <location>
        <begin position="168"/>
        <end position="191"/>
    </location>
</feature>
<dbReference type="EMBL" id="NHPA01000046">
    <property type="protein sequence ID" value="OYR67135.1"/>
    <property type="molecule type" value="Genomic_DNA"/>
</dbReference>
<dbReference type="AlphaFoldDB" id="A0A256JE56"/>
<feature type="transmembrane region" description="Helical" evidence="1">
    <location>
        <begin position="66"/>
        <end position="86"/>
    </location>
</feature>
<feature type="transmembrane region" description="Helical" evidence="1">
    <location>
        <begin position="106"/>
        <end position="125"/>
    </location>
</feature>
<dbReference type="InterPro" id="IPR007404">
    <property type="entry name" value="YdjM-like"/>
</dbReference>
<evidence type="ECO:0000256" key="1">
    <source>
        <dbReference type="SAM" id="Phobius"/>
    </source>
</evidence>
<feature type="transmembrane region" description="Helical" evidence="1">
    <location>
        <begin position="137"/>
        <end position="156"/>
    </location>
</feature>
<dbReference type="Pfam" id="PF04307">
    <property type="entry name" value="YdjM"/>
    <property type="match status" value="1"/>
</dbReference>
<keyword evidence="1" id="KW-1133">Transmembrane helix</keyword>
<keyword evidence="1" id="KW-0472">Membrane</keyword>
<accession>A0A256JE56</accession>